<organism evidence="1 2">
    <name type="scientific">Miscanthus lutarioriparius</name>
    <dbReference type="NCBI Taxonomy" id="422564"/>
    <lineage>
        <taxon>Eukaryota</taxon>
        <taxon>Viridiplantae</taxon>
        <taxon>Streptophyta</taxon>
        <taxon>Embryophyta</taxon>
        <taxon>Tracheophyta</taxon>
        <taxon>Spermatophyta</taxon>
        <taxon>Magnoliopsida</taxon>
        <taxon>Liliopsida</taxon>
        <taxon>Poales</taxon>
        <taxon>Poaceae</taxon>
        <taxon>PACMAD clade</taxon>
        <taxon>Panicoideae</taxon>
        <taxon>Andropogonodae</taxon>
        <taxon>Andropogoneae</taxon>
        <taxon>Saccharinae</taxon>
        <taxon>Miscanthus</taxon>
    </lineage>
</organism>
<evidence type="ECO:0000313" key="1">
    <source>
        <dbReference type="EMBL" id="CAD6231331.1"/>
    </source>
</evidence>
<dbReference type="Proteomes" id="UP000604825">
    <property type="component" value="Unassembled WGS sequence"/>
</dbReference>
<reference evidence="1" key="1">
    <citation type="submission" date="2020-10" db="EMBL/GenBank/DDBJ databases">
        <authorList>
            <person name="Han B."/>
            <person name="Lu T."/>
            <person name="Zhao Q."/>
            <person name="Huang X."/>
            <person name="Zhao Y."/>
        </authorList>
    </citation>
    <scope>NUCLEOTIDE SEQUENCE</scope>
</reference>
<dbReference type="EMBL" id="CAJGYO010000005">
    <property type="protein sequence ID" value="CAD6231331.1"/>
    <property type="molecule type" value="Genomic_DNA"/>
</dbReference>
<dbReference type="AlphaFoldDB" id="A0A811P0K5"/>
<evidence type="ECO:0000313" key="2">
    <source>
        <dbReference type="Proteomes" id="UP000604825"/>
    </source>
</evidence>
<gene>
    <name evidence="1" type="ORF">NCGR_LOCUS21443</name>
</gene>
<protein>
    <submittedName>
        <fullName evidence="1">Uncharacterized protein</fullName>
    </submittedName>
</protein>
<comment type="caution">
    <text evidence="1">The sequence shown here is derived from an EMBL/GenBank/DDBJ whole genome shotgun (WGS) entry which is preliminary data.</text>
</comment>
<keyword evidence="2" id="KW-1185">Reference proteome</keyword>
<accession>A0A811P0K5</accession>
<sequence length="64" mass="6991">MADGPSLHQLRALLGDAAKNQVAMNPINTVLAQIPTNFGPELHACLRCRLVKTYDQNYLSDGPQ</sequence>
<dbReference type="OrthoDB" id="1936925at2759"/>
<name>A0A811P0K5_9POAL</name>
<proteinExistence type="predicted"/>